<evidence type="ECO:0000313" key="10">
    <source>
        <dbReference type="Proteomes" id="UP000250918"/>
    </source>
</evidence>
<dbReference type="GO" id="GO:0046656">
    <property type="term" value="P:folic acid biosynthetic process"/>
    <property type="evidence" value="ECO:0007669"/>
    <property type="project" value="UniProtKB-KW"/>
</dbReference>
<evidence type="ECO:0000256" key="2">
    <source>
        <dbReference type="ARBA" id="ARBA00013253"/>
    </source>
</evidence>
<dbReference type="Pfam" id="PF01288">
    <property type="entry name" value="HPPK"/>
    <property type="match status" value="1"/>
</dbReference>
<evidence type="ECO:0000256" key="5">
    <source>
        <dbReference type="ARBA" id="ARBA00022777"/>
    </source>
</evidence>
<dbReference type="PANTHER" id="PTHR43071:SF1">
    <property type="entry name" value="2-AMINO-4-HYDROXY-6-HYDROXYMETHYLDIHYDROPTERIDINE PYROPHOSPHOKINASE"/>
    <property type="match status" value="1"/>
</dbReference>
<feature type="domain" description="7,8-dihydro-6-hydroxymethylpterin-pyrophosphokinase" evidence="8">
    <location>
        <begin position="6"/>
        <end position="135"/>
    </location>
</feature>
<dbReference type="EC" id="2.7.6.3" evidence="2"/>
<keyword evidence="4" id="KW-0547">Nucleotide-binding</keyword>
<dbReference type="CDD" id="cd00483">
    <property type="entry name" value="HPPK"/>
    <property type="match status" value="1"/>
</dbReference>
<comment type="caution">
    <text evidence="9">The sequence shown here is derived from an EMBL/GenBank/DDBJ whole genome shotgun (WGS) entry which is preliminary data.</text>
</comment>
<keyword evidence="3" id="KW-0808">Transferase</keyword>
<evidence type="ECO:0000256" key="7">
    <source>
        <dbReference type="ARBA" id="ARBA00022909"/>
    </source>
</evidence>
<protein>
    <recommendedName>
        <fullName evidence="2">2-amino-4-hydroxy-6-hydroxymethyldihydropteridine diphosphokinase</fullName>
        <ecNumber evidence="2">2.7.6.3</ecNumber>
    </recommendedName>
</protein>
<evidence type="ECO:0000256" key="4">
    <source>
        <dbReference type="ARBA" id="ARBA00022741"/>
    </source>
</evidence>
<dbReference type="AlphaFoldDB" id="A0A855X3M2"/>
<evidence type="ECO:0000256" key="3">
    <source>
        <dbReference type="ARBA" id="ARBA00022679"/>
    </source>
</evidence>
<organism evidence="9 10">
    <name type="scientific">candidate division GN15 bacterium</name>
    <dbReference type="NCBI Taxonomy" id="2072418"/>
    <lineage>
        <taxon>Bacteria</taxon>
        <taxon>candidate division GN15</taxon>
    </lineage>
</organism>
<keyword evidence="7" id="KW-0289">Folate biosynthesis</keyword>
<reference evidence="9 10" key="1">
    <citation type="journal article" date="2018" name="ISME J.">
        <title>A methanotrophic archaeon couples anaerobic oxidation of methane to Fe(III) reduction.</title>
        <authorList>
            <person name="Cai C."/>
            <person name="Leu A.O."/>
            <person name="Xie G.J."/>
            <person name="Guo J."/>
            <person name="Feng Y."/>
            <person name="Zhao J.X."/>
            <person name="Tyson G.W."/>
            <person name="Yuan Z."/>
            <person name="Hu S."/>
        </authorList>
    </citation>
    <scope>NUCLEOTIDE SEQUENCE [LARGE SCALE GENOMIC DNA]</scope>
    <source>
        <strain evidence="9">FeB_12</strain>
    </source>
</reference>
<dbReference type="GO" id="GO:0046654">
    <property type="term" value="P:tetrahydrofolate biosynthetic process"/>
    <property type="evidence" value="ECO:0007669"/>
    <property type="project" value="UniProtKB-UniPathway"/>
</dbReference>
<dbReference type="PANTHER" id="PTHR43071">
    <property type="entry name" value="2-AMINO-4-HYDROXY-6-HYDROXYMETHYLDIHYDROPTERIDINE PYROPHOSPHOKINASE"/>
    <property type="match status" value="1"/>
</dbReference>
<dbReference type="GO" id="GO:0016301">
    <property type="term" value="F:kinase activity"/>
    <property type="evidence" value="ECO:0007669"/>
    <property type="project" value="UniProtKB-KW"/>
</dbReference>
<keyword evidence="6" id="KW-0067">ATP-binding</keyword>
<evidence type="ECO:0000256" key="6">
    <source>
        <dbReference type="ARBA" id="ARBA00022840"/>
    </source>
</evidence>
<dbReference type="GO" id="GO:0005524">
    <property type="term" value="F:ATP binding"/>
    <property type="evidence" value="ECO:0007669"/>
    <property type="project" value="UniProtKB-KW"/>
</dbReference>
<evidence type="ECO:0000259" key="8">
    <source>
        <dbReference type="Pfam" id="PF01288"/>
    </source>
</evidence>
<evidence type="ECO:0000313" key="9">
    <source>
        <dbReference type="EMBL" id="PWB68565.1"/>
    </source>
</evidence>
<name>A0A855X3M2_9BACT</name>
<dbReference type="Gene3D" id="3.30.70.560">
    <property type="entry name" value="7,8-Dihydro-6-hydroxymethylpterin-pyrophosphokinase HPPK"/>
    <property type="match status" value="1"/>
</dbReference>
<proteinExistence type="predicted"/>
<dbReference type="EMBL" id="PQAP01000196">
    <property type="protein sequence ID" value="PWB68565.1"/>
    <property type="molecule type" value="Genomic_DNA"/>
</dbReference>
<dbReference type="NCBIfam" id="TIGR01498">
    <property type="entry name" value="folK"/>
    <property type="match status" value="1"/>
</dbReference>
<accession>A0A855X3M2</accession>
<dbReference type="UniPathway" id="UPA00077">
    <property type="reaction ID" value="UER00155"/>
</dbReference>
<comment type="pathway">
    <text evidence="1">Cofactor biosynthesis; tetrahydrofolate biosynthesis; 2-amino-4-hydroxy-6-hydroxymethyl-7,8-dihydropteridine diphosphate from 7,8-dihydroneopterin triphosphate: step 4/4.</text>
</comment>
<dbReference type="SUPFAM" id="SSF55083">
    <property type="entry name" value="6-hydroxymethyl-7,8-dihydropterin pyrophosphokinase, HPPK"/>
    <property type="match status" value="1"/>
</dbReference>
<dbReference type="GO" id="GO:0003848">
    <property type="term" value="F:2-amino-4-hydroxy-6-hydroxymethyldihydropteridine diphosphokinase activity"/>
    <property type="evidence" value="ECO:0007669"/>
    <property type="project" value="UniProtKB-EC"/>
</dbReference>
<dbReference type="InterPro" id="IPR000550">
    <property type="entry name" value="Hppk"/>
</dbReference>
<dbReference type="InterPro" id="IPR035907">
    <property type="entry name" value="Hppk_sf"/>
</dbReference>
<sequence length="169" mass="18976">MAETVYLLLGSNVGDREQNLDYALTRIRALEGLEVTATSAIYLTEPVGVKGVQPAFLNQAIRAEYQFRPLELLHALEKIELEMGRTAKGKLEPRIIDCDILLFGEQKINEPTLTIPHPRLLERAFALIPLVEIEPHLQHPVTRKPVASYISSRANAGVMLYKDHVARNL</sequence>
<keyword evidence="5 9" id="KW-0418">Kinase</keyword>
<gene>
    <name evidence="9" type="primary">folK</name>
    <name evidence="9" type="ORF">C3F09_11345</name>
</gene>
<dbReference type="Proteomes" id="UP000250918">
    <property type="component" value="Unassembled WGS sequence"/>
</dbReference>
<evidence type="ECO:0000256" key="1">
    <source>
        <dbReference type="ARBA" id="ARBA00005051"/>
    </source>
</evidence>